<reference evidence="1 2" key="1">
    <citation type="submission" date="2017-06" db="EMBL/GenBank/DDBJ databases">
        <authorList>
            <person name="Kim H.J."/>
            <person name="Triplett B.A."/>
        </authorList>
    </citation>
    <scope>NUCLEOTIDE SEQUENCE [LARGE SCALE GENOMIC DNA]</scope>
    <source>
        <strain evidence="1 2">DSM 8800</strain>
    </source>
</reference>
<gene>
    <name evidence="1" type="ORF">SAMN06264855_104226</name>
</gene>
<dbReference type="EMBL" id="FZNQ01000004">
    <property type="protein sequence ID" value="SNR39407.1"/>
    <property type="molecule type" value="Genomic_DNA"/>
</dbReference>
<evidence type="ECO:0000313" key="2">
    <source>
        <dbReference type="Proteomes" id="UP000198397"/>
    </source>
</evidence>
<sequence>MSENKFTAVSVKPETRRGLRILKAEKGFRSYNELIESEIFEKQDVSRKYIGE</sequence>
<proteinExistence type="predicted"/>
<accession>A0A238VZ23</accession>
<dbReference type="Proteomes" id="UP000198397">
    <property type="component" value="Unassembled WGS sequence"/>
</dbReference>
<organism evidence="1 2">
    <name type="scientific">Halorubrum vacuolatum</name>
    <name type="common">Natronobacterium vacuolatum</name>
    <dbReference type="NCBI Taxonomy" id="63740"/>
    <lineage>
        <taxon>Archaea</taxon>
        <taxon>Methanobacteriati</taxon>
        <taxon>Methanobacteriota</taxon>
        <taxon>Stenosarchaea group</taxon>
        <taxon>Halobacteria</taxon>
        <taxon>Halobacteriales</taxon>
        <taxon>Haloferacaceae</taxon>
        <taxon>Halorubrum</taxon>
    </lineage>
</organism>
<protein>
    <submittedName>
        <fullName evidence="1">Uncharacterized protein</fullName>
    </submittedName>
</protein>
<keyword evidence="2" id="KW-1185">Reference proteome</keyword>
<name>A0A238VZ23_HALVU</name>
<dbReference type="AlphaFoldDB" id="A0A238VZ23"/>
<evidence type="ECO:0000313" key="1">
    <source>
        <dbReference type="EMBL" id="SNR39407.1"/>
    </source>
</evidence>
<dbReference type="RefSeq" id="WP_179213596.1">
    <property type="nucleotide sequence ID" value="NZ_FZNQ01000004.1"/>
</dbReference>